<dbReference type="AlphaFoldDB" id="A0A077YDB2"/>
<evidence type="ECO:0000313" key="7">
    <source>
        <dbReference type="Proteomes" id="UP000072904"/>
    </source>
</evidence>
<evidence type="ECO:0000313" key="6">
    <source>
        <dbReference type="Proteomes" id="UP000072874"/>
    </source>
</evidence>
<feature type="coiled-coil region" evidence="1">
    <location>
        <begin position="730"/>
        <end position="761"/>
    </location>
</feature>
<evidence type="ECO:0000313" key="4">
    <source>
        <dbReference type="EMBL" id="CDU20761.1"/>
    </source>
</evidence>
<gene>
    <name evidence="5" type="ORF">PY17X_1441600</name>
    <name evidence="4" type="ORF">PYYM_1443200</name>
</gene>
<reference evidence="6 7" key="1">
    <citation type="journal article" date="2014" name="BMC Biol.">
        <title>A comprehensive evaluation of rodent malaria parasite genomes and gene expression.</title>
        <authorList>
            <person name="Otto T.D."/>
            <person name="Bohme U."/>
            <person name="Jackson A.P."/>
            <person name="Hunt M."/>
            <person name="Franke-Fayard B."/>
            <person name="Hoeijmakers W.A."/>
            <person name="Religa A.A."/>
            <person name="Robertson L."/>
            <person name="Sanders M."/>
            <person name="Ogun S.A."/>
            <person name="Cunningham D."/>
            <person name="Erhart A."/>
            <person name="Billker O."/>
            <person name="Khan S.M."/>
            <person name="Stunnenberg H.G."/>
            <person name="Langhorne J."/>
            <person name="Holder A.A."/>
            <person name="Waters A.P."/>
            <person name="Newbold C.I."/>
            <person name="Pain A."/>
            <person name="Berriman M."/>
            <person name="Janse C.J."/>
        </authorList>
    </citation>
    <scope>NUCLEOTIDE SEQUENCE [LARGE SCALE GENOMIC DNA]</scope>
    <source>
        <strain evidence="5 6">17X</strain>
        <strain evidence="4 7">YM</strain>
    </source>
</reference>
<dbReference type="EMBL" id="LM993668">
    <property type="protein sequence ID" value="VTZ81724.1"/>
    <property type="molecule type" value="Genomic_DNA"/>
</dbReference>
<dbReference type="GO" id="GO:0043328">
    <property type="term" value="P:protein transport to vacuole involved in ubiquitin-dependent protein catabolic process via the multivesicular body sorting pathway"/>
    <property type="evidence" value="ECO:0007669"/>
    <property type="project" value="TreeGrafter"/>
</dbReference>
<dbReference type="SMART" id="SM01041">
    <property type="entry name" value="BRO1"/>
    <property type="match status" value="1"/>
</dbReference>
<dbReference type="RefSeq" id="XP_022812965.1">
    <property type="nucleotide sequence ID" value="XM_022957602.1"/>
</dbReference>
<dbReference type="GeneID" id="3791209"/>
<dbReference type="EMBL" id="LK934642">
    <property type="protein sequence ID" value="CDU20761.1"/>
    <property type="molecule type" value="Genomic_DNA"/>
</dbReference>
<dbReference type="OrthoDB" id="370520at2759"/>
<feature type="domain" description="BRO1" evidence="3">
    <location>
        <begin position="6"/>
        <end position="399"/>
    </location>
</feature>
<dbReference type="Proteomes" id="UP000072874">
    <property type="component" value="Chromosome 14"/>
</dbReference>
<dbReference type="InterPro" id="IPR038499">
    <property type="entry name" value="BRO1_sf"/>
</dbReference>
<dbReference type="CDD" id="cd09034">
    <property type="entry name" value="BRO1_Alix_like"/>
    <property type="match status" value="1"/>
</dbReference>
<accession>A0A077YDB2</accession>
<evidence type="ECO:0000256" key="2">
    <source>
        <dbReference type="SAM" id="MobiDB-lite"/>
    </source>
</evidence>
<evidence type="ECO:0000256" key="1">
    <source>
        <dbReference type="SAM" id="Coils"/>
    </source>
</evidence>
<dbReference type="OMA" id="LAYHENM"/>
<dbReference type="InterPro" id="IPR004328">
    <property type="entry name" value="BRO1_dom"/>
</dbReference>
<evidence type="ECO:0000313" key="5">
    <source>
        <dbReference type="EMBL" id="VTZ81724.1"/>
    </source>
</evidence>
<organism evidence="4 7">
    <name type="scientific">Plasmodium yoelii</name>
    <dbReference type="NCBI Taxonomy" id="5861"/>
    <lineage>
        <taxon>Eukaryota</taxon>
        <taxon>Sar</taxon>
        <taxon>Alveolata</taxon>
        <taxon>Apicomplexa</taxon>
        <taxon>Aconoidasida</taxon>
        <taxon>Haemosporida</taxon>
        <taxon>Plasmodiidae</taxon>
        <taxon>Plasmodium</taxon>
        <taxon>Plasmodium (Vinckeia)</taxon>
    </lineage>
</organism>
<reference evidence="5" key="4">
    <citation type="submission" date="2019-05" db="EMBL/GenBank/DDBJ databases">
        <authorList>
            <consortium name="Pathogen Informatics"/>
        </authorList>
    </citation>
    <scope>NUCLEOTIDE SEQUENCE</scope>
    <source>
        <strain evidence="5">17X</strain>
    </source>
</reference>
<dbReference type="Pfam" id="PF03097">
    <property type="entry name" value="BRO1"/>
    <property type="match status" value="1"/>
</dbReference>
<keyword evidence="1" id="KW-0175">Coiled coil</keyword>
<reference evidence="4" key="2">
    <citation type="submission" date="2014-05" db="EMBL/GenBank/DDBJ databases">
        <authorList>
            <person name="Aslett A.Martin."/>
            <person name="De Silva Nishadi"/>
        </authorList>
    </citation>
    <scope>NUCLEOTIDE SEQUENCE</scope>
    <source>
        <strain evidence="4">YM</strain>
    </source>
</reference>
<dbReference type="PANTHER" id="PTHR23030:SF30">
    <property type="entry name" value="TYROSINE-PROTEIN PHOSPHATASE NON-RECEPTOR TYPE 23"/>
    <property type="match status" value="1"/>
</dbReference>
<reference evidence="5" key="3">
    <citation type="submission" date="2014-05" db="EMBL/GenBank/DDBJ databases">
        <authorList>
            <person name="Aslett M.A."/>
            <person name="De Silva N."/>
        </authorList>
    </citation>
    <scope>NUCLEOTIDE SEQUENCE</scope>
    <source>
        <strain evidence="5">17X</strain>
    </source>
</reference>
<feature type="region of interest" description="Disordered" evidence="2">
    <location>
        <begin position="589"/>
        <end position="621"/>
    </location>
</feature>
<name>A0A077YDB2_PLAYE</name>
<dbReference type="KEGG" id="pyo:PY17X_1441600"/>
<dbReference type="PANTHER" id="PTHR23030">
    <property type="entry name" value="PCD6 INTERACTING PROTEIN-RELATED"/>
    <property type="match status" value="1"/>
</dbReference>
<dbReference type="GO" id="GO:0005768">
    <property type="term" value="C:endosome"/>
    <property type="evidence" value="ECO:0007669"/>
    <property type="project" value="TreeGrafter"/>
</dbReference>
<dbReference type="Proteomes" id="UP000072904">
    <property type="component" value="Chromosome 14"/>
</dbReference>
<sequence length="846" mass="101459">MQLVSDFVNIKYLYEKVHINKIITKNYKEIIKKNEIPTFEDEIRTFTSIRNCILTEQYKGANDKLLRLYKEYLFYFDIFKKKKLLKDNNILNSNNIYEKNKKVEYVFEQENIIILFNICMLKCSLIKYHKNSNDMKLLNKISNKIVDIFNYLFENMNNDNLTELSDINCASTYIFLCMSLAYHENMFYNTAILKKCKRNLLSKLSYNIYTYFNNALYCLDGKMPDVFKNATKFSTAKGNIHYIRNINNSFYNFILINKIIFISISNYHCALKYAQLSQEIEDIKIQKYEEDKIGEIICRLKYSLDNVNNGIEICKKNNFHMNFSELKEKIIKSLNFFEHENKNIYFEVIPTYDNLDKLKGTEVVKVKNIDISEIYIKKNISNDLKLLFNKQAQNIYYQYNGELTQLYNLFEKNFIVLNDQFKIMNISNRKNIISSLNNAIINTYNKIKDYYKPAIYYNNLNALNNVETHLQDIIIQIEANLNTEYKNNFEFQKKFINVGINQESINSYNSFLQHVTNFKNSLEQLRKNIDTFKIFLENNHENFQICEMEISVFYKYIIDNLNLCTNVNIESLDSIYLYYQSILSEENEQNEFPKKESEKKESEQNEFPKKESEQNELVYSSSNNTEKYNIEKKSQYNNLPSLVYSDFQSFLKENNIIININKNLDKNNLFHYDKLNNYINVHSEYKLFFVLVSIYFSLSIQLKKFSYHLHDLKHSIKDEFLNSITEEKDNDKLNELLEKERETLAIKKEKLEEIVSSFERDLNKFYDYFHEYSKLDNFKTIDNFNIFLKELMENCKKLNTTHERHSHTLKNSLMLKDDVNKYIYMRESERSNIRIQQIPKNNHKPF</sequence>
<protein>
    <submittedName>
        <fullName evidence="5">BRO1 domain-containing protein, putative</fullName>
    </submittedName>
</protein>
<feature type="compositionally biased region" description="Basic and acidic residues" evidence="2">
    <location>
        <begin position="591"/>
        <end position="613"/>
    </location>
</feature>
<dbReference type="VEuPathDB" id="PlasmoDB:PY17X_1441600"/>
<dbReference type="VEuPathDB" id="PlasmoDB:PY05412"/>
<evidence type="ECO:0000259" key="3">
    <source>
        <dbReference type="SMART" id="SM01041"/>
    </source>
</evidence>
<proteinExistence type="predicted"/>
<dbReference type="VEuPathDB" id="PlasmoDB:Py17XNL_001401248"/>
<dbReference type="VEuPathDB" id="PlasmoDB:PYYM_1443200"/>
<dbReference type="Gene3D" id="1.25.40.280">
    <property type="entry name" value="alix/aip1 like domains"/>
    <property type="match status" value="1"/>
</dbReference>